<reference evidence="5" key="1">
    <citation type="submission" date="2024-01" db="EMBL/GenBank/DDBJ databases">
        <title>The genome sequence of Micromonospora mangrovi CCTCC AA 2012012.</title>
        <authorList>
            <person name="Gao J."/>
        </authorList>
    </citation>
    <scope>NUCLEOTIDE SEQUENCE</scope>
    <source>
        <strain evidence="5">CCTCC AA 2012012</strain>
    </source>
</reference>
<comment type="similarity">
    <text evidence="1">Belongs to the leucine-binding protein family.</text>
</comment>
<evidence type="ECO:0000256" key="2">
    <source>
        <dbReference type="ARBA" id="ARBA00022729"/>
    </source>
</evidence>
<feature type="domain" description="Leucine-binding protein" evidence="4">
    <location>
        <begin position="51"/>
        <end position="385"/>
    </location>
</feature>
<dbReference type="SUPFAM" id="SSF53822">
    <property type="entry name" value="Periplasmic binding protein-like I"/>
    <property type="match status" value="1"/>
</dbReference>
<dbReference type="InterPro" id="IPR028081">
    <property type="entry name" value="Leu-bd"/>
</dbReference>
<proteinExistence type="inferred from homology"/>
<keyword evidence="2 3" id="KW-0732">Signal</keyword>
<dbReference type="InterPro" id="IPR006311">
    <property type="entry name" value="TAT_signal"/>
</dbReference>
<name>A0AAU8H9G1_9ACTN</name>
<dbReference type="RefSeq" id="WP_350931357.1">
    <property type="nucleotide sequence ID" value="NZ_CP157762.1"/>
</dbReference>
<feature type="chain" id="PRO_5043289173" evidence="3">
    <location>
        <begin position="33"/>
        <end position="407"/>
    </location>
</feature>
<dbReference type="PANTHER" id="PTHR30483">
    <property type="entry name" value="LEUCINE-SPECIFIC-BINDING PROTEIN"/>
    <property type="match status" value="1"/>
</dbReference>
<dbReference type="AlphaFoldDB" id="A0AAU8H9G1"/>
<organism evidence="6">
    <name type="scientific">Micromonospora sp. CCTCC AA 2012012</name>
    <dbReference type="NCBI Taxonomy" id="3111921"/>
    <lineage>
        <taxon>Bacteria</taxon>
        <taxon>Bacillati</taxon>
        <taxon>Actinomycetota</taxon>
        <taxon>Actinomycetes</taxon>
        <taxon>Micromonosporales</taxon>
        <taxon>Micromonosporaceae</taxon>
        <taxon>Micromonospora</taxon>
    </lineage>
</organism>
<accession>A0AAU8H9G1</accession>
<sequence>MATPATGSSTLTRRGVLTAAAGSLLLSACAPAGSSAEGGGSPTAASGQELVIGVSLELTGHGAALGVLQERALAITVESLNANGFPVGNLRRTVRLDVRDNRSDPRLAARQATELTRQAKVHALLGGTLAETSTAIIAVAQRLQVPFLSLASADNIVLPLTERTYIYKLTPDAADVARRLAQLIGSQQVRRVALLAADGLHGDAGVQAMTGALRAADVKLGRTVRLPRTGADFTDAVQRAVADEPDGVVVWGTAPDSGSAARKLRRAGHRGPIFFDAGAVAEETLAGSNAAAVEGAYAVHPTCLSGYALTNASTAALARRDFIYRYLQRHGSFGGFAPYASDGVQLLVTAARLASSVDRGRLRAYLQTQVTEGIAGGYAFAPIRHGGMDPDSLGVYVVDQGSWVPYA</sequence>
<protein>
    <submittedName>
        <fullName evidence="6">ABC transporter substrate-binding protein</fullName>
    </submittedName>
</protein>
<evidence type="ECO:0000313" key="5">
    <source>
        <dbReference type="EMBL" id="XBP91805.1"/>
    </source>
</evidence>
<feature type="signal peptide" evidence="3">
    <location>
        <begin position="1"/>
        <end position="32"/>
    </location>
</feature>
<dbReference type="PANTHER" id="PTHR30483:SF38">
    <property type="entry name" value="BLR7848 PROTEIN"/>
    <property type="match status" value="1"/>
</dbReference>
<dbReference type="InterPro" id="IPR028082">
    <property type="entry name" value="Peripla_BP_I"/>
</dbReference>
<evidence type="ECO:0000256" key="3">
    <source>
        <dbReference type="SAM" id="SignalP"/>
    </source>
</evidence>
<dbReference type="EMBL" id="CP159342">
    <property type="protein sequence ID" value="XCH72503.1"/>
    <property type="molecule type" value="Genomic_DNA"/>
</dbReference>
<dbReference type="Gene3D" id="3.40.50.2300">
    <property type="match status" value="2"/>
</dbReference>
<gene>
    <name evidence="6" type="ORF">ABUL08_19495</name>
    <name evidence="5" type="ORF">VK199_19425</name>
</gene>
<evidence type="ECO:0000313" key="6">
    <source>
        <dbReference type="EMBL" id="XCH72503.1"/>
    </source>
</evidence>
<dbReference type="Pfam" id="PF13458">
    <property type="entry name" value="Peripla_BP_6"/>
    <property type="match status" value="1"/>
</dbReference>
<dbReference type="InterPro" id="IPR051010">
    <property type="entry name" value="BCAA_transport"/>
</dbReference>
<dbReference type="PROSITE" id="PS51318">
    <property type="entry name" value="TAT"/>
    <property type="match status" value="1"/>
</dbReference>
<reference evidence="6" key="2">
    <citation type="submission" date="2024-06" db="EMBL/GenBank/DDBJ databases">
        <title>Micromonospora mangrovi CCTCC AA 2012012 genome sequences.</title>
        <authorList>
            <person name="Gao J."/>
        </authorList>
    </citation>
    <scope>NUCLEOTIDE SEQUENCE</scope>
    <source>
        <strain evidence="6">CCTCC AA 2012012</strain>
    </source>
</reference>
<evidence type="ECO:0000259" key="4">
    <source>
        <dbReference type="Pfam" id="PF13458"/>
    </source>
</evidence>
<dbReference type="EMBL" id="CP157762">
    <property type="protein sequence ID" value="XBP91805.1"/>
    <property type="molecule type" value="Genomic_DNA"/>
</dbReference>
<evidence type="ECO:0000256" key="1">
    <source>
        <dbReference type="ARBA" id="ARBA00010062"/>
    </source>
</evidence>